<comment type="caution">
    <text evidence="1">The sequence shown here is derived from an EMBL/GenBank/DDBJ whole genome shotgun (WGS) entry which is preliminary data.</text>
</comment>
<reference evidence="2" key="1">
    <citation type="journal article" date="2019" name="Int. J. Syst. Evol. Microbiol.">
        <title>The Global Catalogue of Microorganisms (GCM) 10K type strain sequencing project: providing services to taxonomists for standard genome sequencing and annotation.</title>
        <authorList>
            <consortium name="The Broad Institute Genomics Platform"/>
            <consortium name="The Broad Institute Genome Sequencing Center for Infectious Disease"/>
            <person name="Wu L."/>
            <person name="Ma J."/>
        </authorList>
    </citation>
    <scope>NUCLEOTIDE SEQUENCE [LARGE SCALE GENOMIC DNA]</scope>
    <source>
        <strain evidence="2">CGMCC 1.15399</strain>
    </source>
</reference>
<protein>
    <submittedName>
        <fullName evidence="1">Uncharacterized protein</fullName>
    </submittedName>
</protein>
<gene>
    <name evidence="1" type="ORF">ACFSJ0_62360</name>
</gene>
<evidence type="ECO:0000313" key="1">
    <source>
        <dbReference type="EMBL" id="MFD1547679.1"/>
    </source>
</evidence>
<proteinExistence type="predicted"/>
<organism evidence="1 2">
    <name type="scientific">Nonomuraea guangzhouensis</name>
    <dbReference type="NCBI Taxonomy" id="1291555"/>
    <lineage>
        <taxon>Bacteria</taxon>
        <taxon>Bacillati</taxon>
        <taxon>Actinomycetota</taxon>
        <taxon>Actinomycetes</taxon>
        <taxon>Streptosporangiales</taxon>
        <taxon>Streptosporangiaceae</taxon>
        <taxon>Nonomuraea</taxon>
    </lineage>
</organism>
<evidence type="ECO:0000313" key="2">
    <source>
        <dbReference type="Proteomes" id="UP001597097"/>
    </source>
</evidence>
<accession>A0ABW4GYI2</accession>
<dbReference type="EMBL" id="JBHUCM010000078">
    <property type="protein sequence ID" value="MFD1547679.1"/>
    <property type="molecule type" value="Genomic_DNA"/>
</dbReference>
<sequence>MREPQPTAEDEWSAWENLPIRENYWPGLALEHSSGYEVDHGRLQTIGKQLMTQFDAVYRLLHRRFESAKMTGTILNWKAAITVSDVITGFEQALSCLTGDAMMECAMAAGLVSTSGRSYKLADVDSWRAKPEAWITIPETSWSPKGDYRVSNAYPNGSISPRILKENDGDPVTELITDDTSHHGLNRAQIREMLMSWKPQVLTDYAAATNAIANGLVEVAHGIVFRAQEIRDAPWHGPAADKAQEALKSIFETVRGLASVHGDMGLRTTECAEILTSAQHRFDAVVNKGGWELSDLWSGDDKDAAEFMTGVNRQLGDVMRRLPGAAQLGLPGLIPESDRAIYSLAWY</sequence>
<keyword evidence="2" id="KW-1185">Reference proteome</keyword>
<dbReference type="RefSeq" id="WP_219536962.1">
    <property type="nucleotide sequence ID" value="NZ_JAHKRM010000034.1"/>
</dbReference>
<name>A0ABW4GYI2_9ACTN</name>
<dbReference type="Proteomes" id="UP001597097">
    <property type="component" value="Unassembled WGS sequence"/>
</dbReference>